<accession>A0ABR6TK26</accession>
<dbReference type="PANTHER" id="PTHR24221">
    <property type="entry name" value="ATP-BINDING CASSETTE SUB-FAMILY B"/>
    <property type="match status" value="1"/>
</dbReference>
<dbReference type="InterPro" id="IPR027417">
    <property type="entry name" value="P-loop_NTPase"/>
</dbReference>
<evidence type="ECO:0000256" key="6">
    <source>
        <dbReference type="ARBA" id="ARBA00023136"/>
    </source>
</evidence>
<feature type="transmembrane region" description="Helical" evidence="8">
    <location>
        <begin position="136"/>
        <end position="157"/>
    </location>
</feature>
<keyword evidence="5 8" id="KW-1133">Transmembrane helix</keyword>
<comment type="subcellular location">
    <subcellularLocation>
        <location evidence="1">Cell membrane</location>
        <topology evidence="1">Multi-pass membrane protein</topology>
    </subcellularLocation>
</comment>
<evidence type="ECO:0000256" key="2">
    <source>
        <dbReference type="ARBA" id="ARBA00022692"/>
    </source>
</evidence>
<evidence type="ECO:0000256" key="1">
    <source>
        <dbReference type="ARBA" id="ARBA00004651"/>
    </source>
</evidence>
<dbReference type="InterPro" id="IPR003593">
    <property type="entry name" value="AAA+_ATPase"/>
</dbReference>
<dbReference type="GO" id="GO:0005524">
    <property type="term" value="F:ATP binding"/>
    <property type="evidence" value="ECO:0007669"/>
    <property type="project" value="UniProtKB-KW"/>
</dbReference>
<evidence type="ECO:0000313" key="12">
    <source>
        <dbReference type="Proteomes" id="UP000713904"/>
    </source>
</evidence>
<dbReference type="Proteomes" id="UP000713904">
    <property type="component" value="Unassembled WGS sequence"/>
</dbReference>
<organism evidence="11 12">
    <name type="scientific">Peptostreptococcus canis</name>
    <dbReference type="NCBI Taxonomy" id="1159213"/>
    <lineage>
        <taxon>Bacteria</taxon>
        <taxon>Bacillati</taxon>
        <taxon>Bacillota</taxon>
        <taxon>Clostridia</taxon>
        <taxon>Peptostreptococcales</taxon>
        <taxon>Peptostreptococcaceae</taxon>
        <taxon>Peptostreptococcus</taxon>
    </lineage>
</organism>
<keyword evidence="4 11" id="KW-0067">ATP-binding</keyword>
<dbReference type="InterPro" id="IPR003439">
    <property type="entry name" value="ABC_transporter-like_ATP-bd"/>
</dbReference>
<keyword evidence="2 8" id="KW-0812">Transmembrane</keyword>
<evidence type="ECO:0000256" key="7">
    <source>
        <dbReference type="SAM" id="Coils"/>
    </source>
</evidence>
<evidence type="ECO:0000256" key="8">
    <source>
        <dbReference type="SAM" id="Phobius"/>
    </source>
</evidence>
<dbReference type="Pfam" id="PF00664">
    <property type="entry name" value="ABC_membrane"/>
    <property type="match status" value="1"/>
</dbReference>
<feature type="transmembrane region" description="Helical" evidence="8">
    <location>
        <begin position="21"/>
        <end position="43"/>
    </location>
</feature>
<gene>
    <name evidence="11" type="ORF">HLB29_02455</name>
</gene>
<evidence type="ECO:0000256" key="5">
    <source>
        <dbReference type="ARBA" id="ARBA00022989"/>
    </source>
</evidence>
<evidence type="ECO:0000259" key="9">
    <source>
        <dbReference type="PROSITE" id="PS50893"/>
    </source>
</evidence>
<evidence type="ECO:0000259" key="10">
    <source>
        <dbReference type="PROSITE" id="PS50929"/>
    </source>
</evidence>
<dbReference type="PROSITE" id="PS00211">
    <property type="entry name" value="ABC_TRANSPORTER_1"/>
    <property type="match status" value="1"/>
</dbReference>
<dbReference type="PANTHER" id="PTHR24221:SF397">
    <property type="entry name" value="ABC TRANSPORTER, ATP-BINDING TRANSMEMBRANE PROTEIN"/>
    <property type="match status" value="1"/>
</dbReference>
<dbReference type="Pfam" id="PF00005">
    <property type="entry name" value="ABC_tran"/>
    <property type="match status" value="1"/>
</dbReference>
<feature type="domain" description="ABC transporter" evidence="9">
    <location>
        <begin position="338"/>
        <end position="571"/>
    </location>
</feature>
<dbReference type="RefSeq" id="WP_011860800.1">
    <property type="nucleotide sequence ID" value="NZ_JABGBW010000001.1"/>
</dbReference>
<keyword evidence="12" id="KW-1185">Reference proteome</keyword>
<evidence type="ECO:0000313" key="11">
    <source>
        <dbReference type="EMBL" id="MBC2575544.1"/>
    </source>
</evidence>
<protein>
    <submittedName>
        <fullName evidence="11">ABC transporter ATP-binding protein</fullName>
    </submittedName>
</protein>
<dbReference type="Gene3D" id="1.20.1560.10">
    <property type="entry name" value="ABC transporter type 1, transmembrane domain"/>
    <property type="match status" value="1"/>
</dbReference>
<feature type="domain" description="ABC transmembrane type-1" evidence="10">
    <location>
        <begin position="30"/>
        <end position="304"/>
    </location>
</feature>
<dbReference type="InterPro" id="IPR036640">
    <property type="entry name" value="ABC1_TM_sf"/>
</dbReference>
<proteinExistence type="predicted"/>
<feature type="transmembrane region" description="Helical" evidence="8">
    <location>
        <begin position="63"/>
        <end position="83"/>
    </location>
</feature>
<dbReference type="EMBL" id="JABGBW010000001">
    <property type="protein sequence ID" value="MBC2575544.1"/>
    <property type="molecule type" value="Genomic_DNA"/>
</dbReference>
<evidence type="ECO:0000256" key="3">
    <source>
        <dbReference type="ARBA" id="ARBA00022741"/>
    </source>
</evidence>
<evidence type="ECO:0000256" key="4">
    <source>
        <dbReference type="ARBA" id="ARBA00022840"/>
    </source>
</evidence>
<keyword evidence="7" id="KW-0175">Coiled coil</keyword>
<name>A0ABR6TK26_9FIRM</name>
<keyword evidence="6 8" id="KW-0472">Membrane</keyword>
<sequence length="582" mass="64844">MRELLKKLYSIAGKESQKLSRMIVFEILKSIFEGISLGAILFLLLKIFEKLFEQKEVVMNDVYIVFGIAVLSVAGKIVFGYLADRNKYIATYNLGAENRLYIGDKLKQVNMGYFNSNRLGHISGGLTSVIGELETVGVNIIEMMFVGIIQTVIMACFMLPFDFITGVIILITLMIGLFVNAVFQNKADQLTKKLQKLKVELNANTLEFVKGIGVIKSFGKNKEMLGDLENSISDNKKGYFNVEKVIVPVNLIFLLVFKLGMCAIILSSIVRYSNGELEPYKTVMLIVSSFIVFAGFEMAGSMQNLRGIAVQNLDAITKLRDIKTISEGQKVTIENSDIYLKNIDFSYDDKKLFQGVSAFIPSGKTTALIGASGSGKSTICNLIARFWDVDSGEIIIDGTNVKDYRYDNLLSNFSFVFQDVYLFDDTVKNNIAFGNPDATDDEIVEVAKHARCHDFIMALPDGYETILQEGGSNLSGGERQRISIARAMLKPSKIVILDEATSSVDPENEQELVAALNDLLKDKTVIVIAHKLETIKSSDQIIVMDKGSIENVGTHDELMKSSSIYKKFIEQREKAIQWKLND</sequence>
<dbReference type="SUPFAM" id="SSF52540">
    <property type="entry name" value="P-loop containing nucleoside triphosphate hydrolases"/>
    <property type="match status" value="1"/>
</dbReference>
<dbReference type="SMART" id="SM00382">
    <property type="entry name" value="AAA"/>
    <property type="match status" value="1"/>
</dbReference>
<keyword evidence="3" id="KW-0547">Nucleotide-binding</keyword>
<dbReference type="InterPro" id="IPR039421">
    <property type="entry name" value="Type_1_exporter"/>
</dbReference>
<feature type="transmembrane region" description="Helical" evidence="8">
    <location>
        <begin position="245"/>
        <end position="270"/>
    </location>
</feature>
<dbReference type="PROSITE" id="PS50929">
    <property type="entry name" value="ABC_TM1F"/>
    <property type="match status" value="1"/>
</dbReference>
<dbReference type="SUPFAM" id="SSF90123">
    <property type="entry name" value="ABC transporter transmembrane region"/>
    <property type="match status" value="1"/>
</dbReference>
<dbReference type="InterPro" id="IPR017871">
    <property type="entry name" value="ABC_transporter-like_CS"/>
</dbReference>
<dbReference type="PROSITE" id="PS50893">
    <property type="entry name" value="ABC_TRANSPORTER_2"/>
    <property type="match status" value="1"/>
</dbReference>
<dbReference type="InterPro" id="IPR011527">
    <property type="entry name" value="ABC1_TM_dom"/>
</dbReference>
<feature type="transmembrane region" description="Helical" evidence="8">
    <location>
        <begin position="282"/>
        <end position="299"/>
    </location>
</feature>
<dbReference type="Gene3D" id="3.40.50.300">
    <property type="entry name" value="P-loop containing nucleotide triphosphate hydrolases"/>
    <property type="match status" value="1"/>
</dbReference>
<feature type="transmembrane region" description="Helical" evidence="8">
    <location>
        <begin position="163"/>
        <end position="183"/>
    </location>
</feature>
<feature type="coiled-coil region" evidence="7">
    <location>
        <begin position="180"/>
        <end position="207"/>
    </location>
</feature>
<reference evidence="11 12" key="1">
    <citation type="submission" date="2020-05" db="EMBL/GenBank/DDBJ databases">
        <title>Draft genome of xy-202 and genomic insight in genome of the genus Peptostreptococcus.</title>
        <authorList>
            <person name="Zhang Z."/>
        </authorList>
    </citation>
    <scope>NUCLEOTIDE SEQUENCE [LARGE SCALE GENOMIC DNA]</scope>
    <source>
        <strain evidence="11 12">DSM 27025</strain>
    </source>
</reference>
<comment type="caution">
    <text evidence="11">The sequence shown here is derived from an EMBL/GenBank/DDBJ whole genome shotgun (WGS) entry which is preliminary data.</text>
</comment>